<keyword evidence="4" id="KW-1185">Reference proteome</keyword>
<dbReference type="RefSeq" id="XP_001416050.1">
    <property type="nucleotide sequence ID" value="XM_001416013.1"/>
</dbReference>
<sequence>MANVPRRAPLGTLSFNRDDDHHTVASTSFASPASKFAGRSTASLDDDGDAYAVASVNTPEMCAMADGRVGSSHEIALSLVVERDRAIERELEMAAFARAEARRCDETTRALVADVEDLTVALGETDAHVARMRWLWAIRAVVSLVRWDRERREARKAKAKARRLATQLARIEKYIATAACDFDDLNAKLVKEANDAKMARAEAREAWEMLARERAARAESPAESSAALAPPANPSTPPARRAANARRREAKDACASVAAHVESLLANSPSKQLNQLALAQREAADRARATLADHPRTSDGALDPKDVVALIAVHALERCAERSSSDGRRAFARAAKRFETVARACVAGDDAAPLTAAASSSRET</sequence>
<dbReference type="HOGENOM" id="CLU_761613_0_0_1"/>
<dbReference type="Proteomes" id="UP000001568">
    <property type="component" value="Chromosome 2"/>
</dbReference>
<dbReference type="EMBL" id="CP000582">
    <property type="protein sequence ID" value="ABO94342.1"/>
    <property type="molecule type" value="Genomic_DNA"/>
</dbReference>
<dbReference type="GeneID" id="5000367"/>
<evidence type="ECO:0000313" key="4">
    <source>
        <dbReference type="Proteomes" id="UP000001568"/>
    </source>
</evidence>
<evidence type="ECO:0000256" key="2">
    <source>
        <dbReference type="SAM" id="MobiDB-lite"/>
    </source>
</evidence>
<proteinExistence type="predicted"/>
<feature type="coiled-coil region" evidence="1">
    <location>
        <begin position="144"/>
        <end position="206"/>
    </location>
</feature>
<dbReference type="Gramene" id="ABO94342">
    <property type="protein sequence ID" value="ABO94342"/>
    <property type="gene ID" value="OSTLU_14070"/>
</dbReference>
<keyword evidence="1" id="KW-0175">Coiled coil</keyword>
<feature type="region of interest" description="Disordered" evidence="2">
    <location>
        <begin position="214"/>
        <end position="249"/>
    </location>
</feature>
<protein>
    <submittedName>
        <fullName evidence="3">Uncharacterized protein</fullName>
    </submittedName>
</protein>
<dbReference type="KEGG" id="olu:OSTLU_14070"/>
<feature type="compositionally biased region" description="Low complexity" evidence="2">
    <location>
        <begin position="218"/>
        <end position="230"/>
    </location>
</feature>
<accession>A4RTL8</accession>
<name>A4RTL8_OSTLU</name>
<gene>
    <name evidence="3" type="ORF">OSTLU_14070</name>
</gene>
<dbReference type="AlphaFoldDB" id="A4RTL8"/>
<evidence type="ECO:0000256" key="1">
    <source>
        <dbReference type="SAM" id="Coils"/>
    </source>
</evidence>
<evidence type="ECO:0000313" key="3">
    <source>
        <dbReference type="EMBL" id="ABO94342.1"/>
    </source>
</evidence>
<reference evidence="3 4" key="1">
    <citation type="journal article" date="2007" name="Proc. Natl. Acad. Sci. U.S.A.">
        <title>The tiny eukaryote Ostreococcus provides genomic insights into the paradox of plankton speciation.</title>
        <authorList>
            <person name="Palenik B."/>
            <person name="Grimwood J."/>
            <person name="Aerts A."/>
            <person name="Rouze P."/>
            <person name="Salamov A."/>
            <person name="Putnam N."/>
            <person name="Dupont C."/>
            <person name="Jorgensen R."/>
            <person name="Derelle E."/>
            <person name="Rombauts S."/>
            <person name="Zhou K."/>
            <person name="Otillar R."/>
            <person name="Merchant S.S."/>
            <person name="Podell S."/>
            <person name="Gaasterland T."/>
            <person name="Napoli C."/>
            <person name="Gendler K."/>
            <person name="Manuell A."/>
            <person name="Tai V."/>
            <person name="Vallon O."/>
            <person name="Piganeau G."/>
            <person name="Jancek S."/>
            <person name="Heijde M."/>
            <person name="Jabbari K."/>
            <person name="Bowler C."/>
            <person name="Lohr M."/>
            <person name="Robbens S."/>
            <person name="Werner G."/>
            <person name="Dubchak I."/>
            <person name="Pazour G.J."/>
            <person name="Ren Q."/>
            <person name="Paulsen I."/>
            <person name="Delwiche C."/>
            <person name="Schmutz J."/>
            <person name="Rokhsar D."/>
            <person name="Van de Peer Y."/>
            <person name="Moreau H."/>
            <person name="Grigoriev I.V."/>
        </authorList>
    </citation>
    <scope>NUCLEOTIDE SEQUENCE [LARGE SCALE GENOMIC DNA]</scope>
    <source>
        <strain evidence="3 4">CCE9901</strain>
    </source>
</reference>
<organism evidence="3 4">
    <name type="scientific">Ostreococcus lucimarinus (strain CCE9901)</name>
    <dbReference type="NCBI Taxonomy" id="436017"/>
    <lineage>
        <taxon>Eukaryota</taxon>
        <taxon>Viridiplantae</taxon>
        <taxon>Chlorophyta</taxon>
        <taxon>Mamiellophyceae</taxon>
        <taxon>Mamiellales</taxon>
        <taxon>Bathycoccaceae</taxon>
        <taxon>Ostreococcus</taxon>
    </lineage>
</organism>